<dbReference type="Proteomes" id="UP000198625">
    <property type="component" value="Unassembled WGS sequence"/>
</dbReference>
<keyword evidence="2" id="KW-1185">Reference proteome</keyword>
<organism evidence="1 2">
    <name type="scientific">Proteiniborus ethanoligenes</name>
    <dbReference type="NCBI Taxonomy" id="415015"/>
    <lineage>
        <taxon>Bacteria</taxon>
        <taxon>Bacillati</taxon>
        <taxon>Bacillota</taxon>
        <taxon>Clostridia</taxon>
        <taxon>Eubacteriales</taxon>
        <taxon>Proteiniborus</taxon>
    </lineage>
</organism>
<gene>
    <name evidence="1" type="ORF">SAMN05660462_00491</name>
</gene>
<evidence type="ECO:0000313" key="1">
    <source>
        <dbReference type="EMBL" id="SDY62378.1"/>
    </source>
</evidence>
<dbReference type="RefSeq" id="WP_091726726.1">
    <property type="nucleotide sequence ID" value="NZ_FNQE01000003.1"/>
</dbReference>
<dbReference type="STRING" id="415015.SAMN05660462_00491"/>
<dbReference type="OrthoDB" id="1954697at2"/>
<sequence length="198" mass="23449">MRNTILAIKRLVSEMESYVYCDNYDRVNQLANELLDMTNMIKKQCTNSNGFHDYMDTVEEYPGFMYISTLPFLYKPILVKNYYDGDYLEIFNQKRTDELKRAKVLELHNRFWTSNNVEGGNVFGSIPLELISKESADILYSCGWEKVDVSIYEIEAEMNFKELDRFCSSNFRHYIIAMEMKNKTKLVLNYNITDKYTI</sequence>
<protein>
    <submittedName>
        <fullName evidence="1">Uncharacterized protein</fullName>
    </submittedName>
</protein>
<reference evidence="2" key="1">
    <citation type="submission" date="2016-10" db="EMBL/GenBank/DDBJ databases">
        <authorList>
            <person name="Varghese N."/>
            <person name="Submissions S."/>
        </authorList>
    </citation>
    <scope>NUCLEOTIDE SEQUENCE [LARGE SCALE GENOMIC DNA]</scope>
    <source>
        <strain evidence="2">DSM 21650</strain>
    </source>
</reference>
<dbReference type="EMBL" id="FNQE01000003">
    <property type="protein sequence ID" value="SDY62378.1"/>
    <property type="molecule type" value="Genomic_DNA"/>
</dbReference>
<evidence type="ECO:0000313" key="2">
    <source>
        <dbReference type="Proteomes" id="UP000198625"/>
    </source>
</evidence>
<accession>A0A1H3LEK6</accession>
<dbReference type="AlphaFoldDB" id="A0A1H3LEK6"/>
<name>A0A1H3LEK6_9FIRM</name>
<proteinExistence type="predicted"/>